<dbReference type="Proteomes" id="UP000596660">
    <property type="component" value="Unplaced"/>
</dbReference>
<feature type="compositionally biased region" description="Low complexity" evidence="1">
    <location>
        <begin position="24"/>
        <end position="46"/>
    </location>
</feature>
<feature type="region of interest" description="Disordered" evidence="1">
    <location>
        <begin position="88"/>
        <end position="111"/>
    </location>
</feature>
<feature type="region of interest" description="Disordered" evidence="1">
    <location>
        <begin position="277"/>
        <end position="297"/>
    </location>
</feature>
<evidence type="ECO:0000256" key="1">
    <source>
        <dbReference type="SAM" id="MobiDB-lite"/>
    </source>
</evidence>
<feature type="region of interest" description="Disordered" evidence="1">
    <location>
        <begin position="14"/>
        <end position="46"/>
    </location>
</feature>
<feature type="compositionally biased region" description="Polar residues" evidence="1">
    <location>
        <begin position="96"/>
        <end position="111"/>
    </location>
</feature>
<dbReference type="AlphaFoldDB" id="A0A803KZA1"/>
<sequence>MKLKINKACDLNSISVLPPHSRRSSMMQQPRSQPSQQSFSQGFSSQQNGIFSQISQNSVDEVLTDNQRFSSQEKDHSVRRLSCLAPTAYPREESQMPLSRNSSSLTRRWNSTTVPEHKCQLSDELEHKISMMDTSLNRLGMILDSVQADIMQVNKGTKELSLEVEGIRQKSIAHHDSLHLLNRTQEEMKTSLESISNQLLTIMQKDKNQEEIMSSLKTLHQKNAPFSILPPKMSGVSSSSQKPILTREAEPLKVFKPSHLAPKIEMGRWTAVKPEQTAQSNRYGNSCNNPKQRSSMDREQKIIIDLDDETDGAFSCLIVEKESDRHFMVGLEEDTARILREARRRKRKRDSKKLFATRRK</sequence>
<dbReference type="GO" id="GO:0005634">
    <property type="term" value="C:nucleus"/>
    <property type="evidence" value="ECO:0007669"/>
    <property type="project" value="TreeGrafter"/>
</dbReference>
<dbReference type="GO" id="GO:0009553">
    <property type="term" value="P:embryo sac development"/>
    <property type="evidence" value="ECO:0007669"/>
    <property type="project" value="TreeGrafter"/>
</dbReference>
<dbReference type="InterPro" id="IPR034546">
    <property type="entry name" value="PAIR1"/>
</dbReference>
<protein>
    <recommendedName>
        <fullName evidence="4">Protein PAIR1</fullName>
    </recommendedName>
</protein>
<evidence type="ECO:0008006" key="4">
    <source>
        <dbReference type="Google" id="ProtNLM"/>
    </source>
</evidence>
<evidence type="ECO:0000313" key="3">
    <source>
        <dbReference type="Proteomes" id="UP000596660"/>
    </source>
</evidence>
<organism evidence="2 3">
    <name type="scientific">Chenopodium quinoa</name>
    <name type="common">Quinoa</name>
    <dbReference type="NCBI Taxonomy" id="63459"/>
    <lineage>
        <taxon>Eukaryota</taxon>
        <taxon>Viridiplantae</taxon>
        <taxon>Streptophyta</taxon>
        <taxon>Embryophyta</taxon>
        <taxon>Tracheophyta</taxon>
        <taxon>Spermatophyta</taxon>
        <taxon>Magnoliopsida</taxon>
        <taxon>eudicotyledons</taxon>
        <taxon>Gunneridae</taxon>
        <taxon>Pentapetalae</taxon>
        <taxon>Caryophyllales</taxon>
        <taxon>Chenopodiaceae</taxon>
        <taxon>Chenopodioideae</taxon>
        <taxon>Atripliceae</taxon>
        <taxon>Chenopodium</taxon>
    </lineage>
</organism>
<dbReference type="PANTHER" id="PTHR37695">
    <property type="entry name" value="RECOMBINATION INITIATION DEFECTS 3-RELATED"/>
    <property type="match status" value="1"/>
</dbReference>
<proteinExistence type="predicted"/>
<dbReference type="GO" id="GO:0009556">
    <property type="term" value="P:microsporogenesis"/>
    <property type="evidence" value="ECO:0007669"/>
    <property type="project" value="TreeGrafter"/>
</dbReference>
<dbReference type="Gramene" id="AUR62004360-RA">
    <property type="protein sequence ID" value="AUR62004360-RA:cds"/>
    <property type="gene ID" value="AUR62004360"/>
</dbReference>
<dbReference type="GO" id="GO:0042138">
    <property type="term" value="P:meiotic DNA double-strand break formation"/>
    <property type="evidence" value="ECO:0007669"/>
    <property type="project" value="TreeGrafter"/>
</dbReference>
<name>A0A803KZA1_CHEQI</name>
<feature type="compositionally biased region" description="Polar residues" evidence="1">
    <location>
        <begin position="277"/>
        <end position="293"/>
    </location>
</feature>
<accession>A0A803KZA1</accession>
<dbReference type="EnsemblPlants" id="AUR62004360-RA">
    <property type="protein sequence ID" value="AUR62004360-RA:cds"/>
    <property type="gene ID" value="AUR62004360"/>
</dbReference>
<evidence type="ECO:0000313" key="2">
    <source>
        <dbReference type="EnsemblPlants" id="AUR62004360-RA:cds"/>
    </source>
</evidence>
<dbReference type="OMA" id="EFEHRIG"/>
<reference evidence="2" key="2">
    <citation type="submission" date="2021-03" db="UniProtKB">
        <authorList>
            <consortium name="EnsemblPlants"/>
        </authorList>
    </citation>
    <scope>IDENTIFICATION</scope>
</reference>
<reference evidence="2" key="1">
    <citation type="journal article" date="2017" name="Nature">
        <title>The genome of Chenopodium quinoa.</title>
        <authorList>
            <person name="Jarvis D.E."/>
            <person name="Ho Y.S."/>
            <person name="Lightfoot D.J."/>
            <person name="Schmoeckel S.M."/>
            <person name="Li B."/>
            <person name="Borm T.J.A."/>
            <person name="Ohyanagi H."/>
            <person name="Mineta K."/>
            <person name="Michell C.T."/>
            <person name="Saber N."/>
            <person name="Kharbatia N.M."/>
            <person name="Rupper R.R."/>
            <person name="Sharp A.R."/>
            <person name="Dally N."/>
            <person name="Boughton B.A."/>
            <person name="Woo Y.H."/>
            <person name="Gao G."/>
            <person name="Schijlen E.G.W.M."/>
            <person name="Guo X."/>
            <person name="Momin A.A."/>
            <person name="Negrao S."/>
            <person name="Al-Babili S."/>
            <person name="Gehring C."/>
            <person name="Roessner U."/>
            <person name="Jung C."/>
            <person name="Murphy K."/>
            <person name="Arold S.T."/>
            <person name="Gojobori T."/>
            <person name="van der Linden C.G."/>
            <person name="van Loo E.N."/>
            <person name="Jellen E.N."/>
            <person name="Maughan P.J."/>
            <person name="Tester M."/>
        </authorList>
    </citation>
    <scope>NUCLEOTIDE SEQUENCE [LARGE SCALE GENOMIC DNA]</scope>
    <source>
        <strain evidence="2">cv. PI 614886</strain>
    </source>
</reference>
<dbReference type="GO" id="GO:0070192">
    <property type="term" value="P:chromosome organization involved in meiotic cell cycle"/>
    <property type="evidence" value="ECO:0007669"/>
    <property type="project" value="InterPro"/>
</dbReference>
<keyword evidence="3" id="KW-1185">Reference proteome</keyword>
<dbReference type="PANTHER" id="PTHR37695:SF1">
    <property type="entry name" value="RECOMBINATION INITIATION DEFECTS 3-RELATED"/>
    <property type="match status" value="1"/>
</dbReference>